<dbReference type="NCBIfam" id="TIGR03083">
    <property type="entry name" value="maleylpyruvate isomerase family mycothiol-dependent enzyme"/>
    <property type="match status" value="1"/>
</dbReference>
<sequence>MTAYARRERSGLADLLLETGPDAPTLCAGWRTRDLAAHLVVRERRPDAAIGMLVPPLAGHGEHVRQALADRAYPDLIELVRNPPWWSPLSNPLTDELANAMEFFIHHEDVRRAGTAWAPRVLDEGQQKALWGAVRMIGRFALRRAGVPLLVRAPGHGEVRIGDGEPHATLSGEPGELVLFASGRQRAARVDIDGPEDLAERLQDADFGM</sequence>
<reference evidence="1" key="2">
    <citation type="submission" date="2020-09" db="EMBL/GenBank/DDBJ databases">
        <authorList>
            <person name="Sun Q."/>
            <person name="Zhou Y."/>
        </authorList>
    </citation>
    <scope>NUCLEOTIDE SEQUENCE</scope>
    <source>
        <strain evidence="1">CGMCC 4.7299</strain>
    </source>
</reference>
<accession>A0A8J3BUD3</accession>
<gene>
    <name evidence="1" type="ORF">GCM10012284_00880</name>
</gene>
<dbReference type="AlphaFoldDB" id="A0A8J3BUD3"/>
<proteinExistence type="predicted"/>
<dbReference type="InterPro" id="IPR034660">
    <property type="entry name" value="DinB/YfiT-like"/>
</dbReference>
<organism evidence="1 2">
    <name type="scientific">Mangrovihabitans endophyticus</name>
    <dbReference type="NCBI Taxonomy" id="1751298"/>
    <lineage>
        <taxon>Bacteria</taxon>
        <taxon>Bacillati</taxon>
        <taxon>Actinomycetota</taxon>
        <taxon>Actinomycetes</taxon>
        <taxon>Micromonosporales</taxon>
        <taxon>Micromonosporaceae</taxon>
        <taxon>Mangrovihabitans</taxon>
    </lineage>
</organism>
<reference evidence="1" key="1">
    <citation type="journal article" date="2014" name="Int. J. Syst. Evol. Microbiol.">
        <title>Complete genome sequence of Corynebacterium casei LMG S-19264T (=DSM 44701T), isolated from a smear-ripened cheese.</title>
        <authorList>
            <consortium name="US DOE Joint Genome Institute (JGI-PGF)"/>
            <person name="Walter F."/>
            <person name="Albersmeier A."/>
            <person name="Kalinowski J."/>
            <person name="Ruckert C."/>
        </authorList>
    </citation>
    <scope>NUCLEOTIDE SEQUENCE</scope>
    <source>
        <strain evidence="1">CGMCC 4.7299</strain>
    </source>
</reference>
<dbReference type="SUPFAM" id="SSF109854">
    <property type="entry name" value="DinB/YfiT-like putative metalloenzymes"/>
    <property type="match status" value="1"/>
</dbReference>
<evidence type="ECO:0000313" key="2">
    <source>
        <dbReference type="Proteomes" id="UP000656042"/>
    </source>
</evidence>
<dbReference type="EMBL" id="BMMX01000001">
    <property type="protein sequence ID" value="GGK70878.1"/>
    <property type="molecule type" value="Genomic_DNA"/>
</dbReference>
<keyword evidence="2" id="KW-1185">Reference proteome</keyword>
<dbReference type="InterPro" id="IPR017517">
    <property type="entry name" value="Maleyloyr_isom"/>
</dbReference>
<evidence type="ECO:0000313" key="1">
    <source>
        <dbReference type="EMBL" id="GGK70878.1"/>
    </source>
</evidence>
<dbReference type="RefSeq" id="WP_189077004.1">
    <property type="nucleotide sequence ID" value="NZ_BMMX01000001.1"/>
</dbReference>
<dbReference type="InterPro" id="IPR017519">
    <property type="entry name" value="CHP03085"/>
</dbReference>
<dbReference type="NCBIfam" id="TIGR03085">
    <property type="entry name" value="TIGR03085 family metal-binding protein"/>
    <property type="match status" value="1"/>
</dbReference>
<protein>
    <submittedName>
        <fullName evidence="1">TIGR03085 family protein</fullName>
    </submittedName>
</protein>
<dbReference type="Proteomes" id="UP000656042">
    <property type="component" value="Unassembled WGS sequence"/>
</dbReference>
<name>A0A8J3BUD3_9ACTN</name>
<comment type="caution">
    <text evidence="1">The sequence shown here is derived from an EMBL/GenBank/DDBJ whole genome shotgun (WGS) entry which is preliminary data.</text>
</comment>